<feature type="domain" description="GFO/IDH/MocA-like oxidoreductase" evidence="3">
    <location>
        <begin position="138"/>
        <end position="264"/>
    </location>
</feature>
<evidence type="ECO:0000256" key="1">
    <source>
        <dbReference type="ARBA" id="ARBA00023002"/>
    </source>
</evidence>
<organism evidence="4 5">
    <name type="scientific">Phytoactinopolyspora halotolerans</name>
    <dbReference type="NCBI Taxonomy" id="1981512"/>
    <lineage>
        <taxon>Bacteria</taxon>
        <taxon>Bacillati</taxon>
        <taxon>Actinomycetota</taxon>
        <taxon>Actinomycetes</taxon>
        <taxon>Jiangellales</taxon>
        <taxon>Jiangellaceae</taxon>
        <taxon>Phytoactinopolyspora</taxon>
    </lineage>
</organism>
<dbReference type="GO" id="GO:0016491">
    <property type="term" value="F:oxidoreductase activity"/>
    <property type="evidence" value="ECO:0007669"/>
    <property type="project" value="UniProtKB-KW"/>
</dbReference>
<dbReference type="InterPro" id="IPR000683">
    <property type="entry name" value="Gfo/Idh/MocA-like_OxRdtase_N"/>
</dbReference>
<dbReference type="Pfam" id="PF22725">
    <property type="entry name" value="GFO_IDH_MocA_C3"/>
    <property type="match status" value="1"/>
</dbReference>
<dbReference type="Proteomes" id="UP000475214">
    <property type="component" value="Unassembled WGS sequence"/>
</dbReference>
<dbReference type="InterPro" id="IPR055170">
    <property type="entry name" value="GFO_IDH_MocA-like_dom"/>
</dbReference>
<evidence type="ECO:0000259" key="2">
    <source>
        <dbReference type="Pfam" id="PF01408"/>
    </source>
</evidence>
<evidence type="ECO:0000259" key="3">
    <source>
        <dbReference type="Pfam" id="PF22725"/>
    </source>
</evidence>
<dbReference type="InterPro" id="IPR036291">
    <property type="entry name" value="NAD(P)-bd_dom_sf"/>
</dbReference>
<dbReference type="PANTHER" id="PTHR43818:SF11">
    <property type="entry name" value="BCDNA.GH03377"/>
    <property type="match status" value="1"/>
</dbReference>
<dbReference type="PANTHER" id="PTHR43818">
    <property type="entry name" value="BCDNA.GH03377"/>
    <property type="match status" value="1"/>
</dbReference>
<gene>
    <name evidence="4" type="ORF">G1H10_04905</name>
</gene>
<protein>
    <submittedName>
        <fullName evidence="4">Gfo/Idh/MocA family oxidoreductase</fullName>
    </submittedName>
</protein>
<reference evidence="4 5" key="1">
    <citation type="submission" date="2020-02" db="EMBL/GenBank/DDBJ databases">
        <authorList>
            <person name="Li X.-J."/>
            <person name="Han X.-M."/>
        </authorList>
    </citation>
    <scope>NUCLEOTIDE SEQUENCE [LARGE SCALE GENOMIC DNA]</scope>
    <source>
        <strain evidence="4 5">CCTCC AB 2017055</strain>
    </source>
</reference>
<keyword evidence="5" id="KW-1185">Reference proteome</keyword>
<dbReference type="AlphaFoldDB" id="A0A6L9S4R1"/>
<evidence type="ECO:0000313" key="4">
    <source>
        <dbReference type="EMBL" id="NED99501.1"/>
    </source>
</evidence>
<dbReference type="SUPFAM" id="SSF55347">
    <property type="entry name" value="Glyceraldehyde-3-phosphate dehydrogenase-like, C-terminal domain"/>
    <property type="match status" value="1"/>
</dbReference>
<dbReference type="Pfam" id="PF01408">
    <property type="entry name" value="GFO_IDH_MocA"/>
    <property type="match status" value="1"/>
</dbReference>
<dbReference type="GO" id="GO:0000166">
    <property type="term" value="F:nucleotide binding"/>
    <property type="evidence" value="ECO:0007669"/>
    <property type="project" value="InterPro"/>
</dbReference>
<accession>A0A6L9S4R1</accession>
<dbReference type="Gene3D" id="3.40.50.720">
    <property type="entry name" value="NAD(P)-binding Rossmann-like Domain"/>
    <property type="match status" value="1"/>
</dbReference>
<dbReference type="EMBL" id="JAAGOA010000003">
    <property type="protein sequence ID" value="NED99501.1"/>
    <property type="molecule type" value="Genomic_DNA"/>
</dbReference>
<keyword evidence="1" id="KW-0560">Oxidoreductase</keyword>
<dbReference type="InterPro" id="IPR050463">
    <property type="entry name" value="Gfo/Idh/MocA_oxidrdct_glycsds"/>
</dbReference>
<sequence>MTSPNEIRFAVIGVDHGHIDGMVRGLRAAGAMCVGVFGGDDERRCAAFAQAFPEIPNVDDPRRLYDDVSIDVIATAAVPADRAGIAREAMRAGKDVLVDKPAATTLEQMAELRATAHETGRIWAAYFGERFNSPATIKAAELIADGAIGTVVQTIGLGPHRLNRATRAPWFFERDRYGGIITDIASHQVDQFLFLTGSSSAEIVAASVGNYANPQDPGLQDFGEALLRSPRAHGYIRVDWYTPDGLSSWGDGRITILGADGYIELRKNVDPAGRPGGEHLFLVDKDGEHYIECAHLPTTFFPRFVDDVRNRTETANPQEMYFTAMELAIAAQLKAEASV</sequence>
<feature type="domain" description="Gfo/Idh/MocA-like oxidoreductase N-terminal" evidence="2">
    <location>
        <begin position="7"/>
        <end position="124"/>
    </location>
</feature>
<evidence type="ECO:0000313" key="5">
    <source>
        <dbReference type="Proteomes" id="UP000475214"/>
    </source>
</evidence>
<comment type="caution">
    <text evidence="4">The sequence shown here is derived from an EMBL/GenBank/DDBJ whole genome shotgun (WGS) entry which is preliminary data.</text>
</comment>
<dbReference type="SUPFAM" id="SSF51735">
    <property type="entry name" value="NAD(P)-binding Rossmann-fold domains"/>
    <property type="match status" value="1"/>
</dbReference>
<proteinExistence type="predicted"/>
<dbReference type="RefSeq" id="WP_163733555.1">
    <property type="nucleotide sequence ID" value="NZ_JAAGOA010000003.1"/>
</dbReference>
<name>A0A6L9S4R1_9ACTN</name>
<dbReference type="Gene3D" id="3.30.360.10">
    <property type="entry name" value="Dihydrodipicolinate Reductase, domain 2"/>
    <property type="match status" value="1"/>
</dbReference>